<dbReference type="AlphaFoldDB" id="A0A0D6XRP6"/>
<evidence type="ECO:0000259" key="4">
    <source>
        <dbReference type="PROSITE" id="PS50949"/>
    </source>
</evidence>
<evidence type="ECO:0000313" key="7">
    <source>
        <dbReference type="Proteomes" id="UP000032366"/>
    </source>
</evidence>
<sequence>MEFPKQWQQQMSKGEWIAACLRLNMMNGEYESQQVITENQIAKQFNVSRSPVRDAFKILSQDRLIQLERMGAEVLPFDETKQQEMTDMRLMIETFAFTKVIQREDLPSIVHAMYQALEMMKVSVKFKDPVSFTEHDIAFHELMVNACEHSYLTHLWMQMKPLMLCLVYIGMLRRMNEDIEDFNRIIHNHQKFVEAIEQKDRGLMYEAFRLNFSDLNNDIGAFWSDQAK</sequence>
<dbReference type="GO" id="GO:0003700">
    <property type="term" value="F:DNA-binding transcription factor activity"/>
    <property type="evidence" value="ECO:0007669"/>
    <property type="project" value="InterPro"/>
</dbReference>
<dbReference type="Proteomes" id="UP000254100">
    <property type="component" value="Unassembled WGS sequence"/>
</dbReference>
<keyword evidence="1" id="KW-0805">Transcription regulation</keyword>
<evidence type="ECO:0000313" key="8">
    <source>
        <dbReference type="Proteomes" id="UP000254100"/>
    </source>
</evidence>
<dbReference type="InterPro" id="IPR011711">
    <property type="entry name" value="GntR_C"/>
</dbReference>
<keyword evidence="7" id="KW-1185">Reference proteome</keyword>
<keyword evidence="3" id="KW-0804">Transcription</keyword>
<name>A0A0D6XRP6_9STAP</name>
<dbReference type="EMBL" id="JXWY01000042">
    <property type="protein sequence ID" value="KIX90493.1"/>
    <property type="molecule type" value="Genomic_DNA"/>
</dbReference>
<dbReference type="InterPro" id="IPR036388">
    <property type="entry name" value="WH-like_DNA-bd_sf"/>
</dbReference>
<organism evidence="6 8">
    <name type="scientific">Staphylococcus microti</name>
    <dbReference type="NCBI Taxonomy" id="569857"/>
    <lineage>
        <taxon>Bacteria</taxon>
        <taxon>Bacillati</taxon>
        <taxon>Bacillota</taxon>
        <taxon>Bacilli</taxon>
        <taxon>Bacillales</taxon>
        <taxon>Staphylococcaceae</taxon>
        <taxon>Staphylococcus</taxon>
    </lineage>
</organism>
<dbReference type="SMART" id="SM00895">
    <property type="entry name" value="FCD"/>
    <property type="match status" value="1"/>
</dbReference>
<keyword evidence="2" id="KW-0238">DNA-binding</keyword>
<dbReference type="Gene3D" id="1.20.120.530">
    <property type="entry name" value="GntR ligand-binding domain-like"/>
    <property type="match status" value="1"/>
</dbReference>
<dbReference type="PANTHER" id="PTHR43537">
    <property type="entry name" value="TRANSCRIPTIONAL REGULATOR, GNTR FAMILY"/>
    <property type="match status" value="1"/>
</dbReference>
<dbReference type="Pfam" id="PF00392">
    <property type="entry name" value="GntR"/>
    <property type="match status" value="1"/>
</dbReference>
<evidence type="ECO:0000256" key="3">
    <source>
        <dbReference type="ARBA" id="ARBA00023163"/>
    </source>
</evidence>
<dbReference type="SUPFAM" id="SSF48008">
    <property type="entry name" value="GntR ligand-binding domain-like"/>
    <property type="match status" value="1"/>
</dbReference>
<dbReference type="InterPro" id="IPR000524">
    <property type="entry name" value="Tscrpt_reg_HTH_GntR"/>
</dbReference>
<dbReference type="InterPro" id="IPR036390">
    <property type="entry name" value="WH_DNA-bd_sf"/>
</dbReference>
<dbReference type="SMART" id="SM00345">
    <property type="entry name" value="HTH_GNTR"/>
    <property type="match status" value="1"/>
</dbReference>
<dbReference type="Proteomes" id="UP000032366">
    <property type="component" value="Unassembled WGS sequence"/>
</dbReference>
<dbReference type="OrthoDB" id="368257at2"/>
<dbReference type="GO" id="GO:0003677">
    <property type="term" value="F:DNA binding"/>
    <property type="evidence" value="ECO:0007669"/>
    <property type="project" value="UniProtKB-KW"/>
</dbReference>
<dbReference type="PROSITE" id="PS50949">
    <property type="entry name" value="HTH_GNTR"/>
    <property type="match status" value="1"/>
</dbReference>
<feature type="domain" description="HTH gntR-type" evidence="4">
    <location>
        <begin position="11"/>
        <end position="77"/>
    </location>
</feature>
<gene>
    <name evidence="6" type="primary">gntR</name>
    <name evidence="6" type="ORF">NCTC13832_01686</name>
    <name evidence="5" type="ORF">TP70_07315</name>
</gene>
<protein>
    <submittedName>
        <fullName evidence="6">Gluconate operon transcriptional repressor</fullName>
    </submittedName>
    <submittedName>
        <fullName evidence="5">GntR family transcriptional regulator</fullName>
    </submittedName>
</protein>
<dbReference type="Pfam" id="PF07729">
    <property type="entry name" value="FCD"/>
    <property type="match status" value="1"/>
</dbReference>
<dbReference type="Gene3D" id="1.10.10.10">
    <property type="entry name" value="Winged helix-like DNA-binding domain superfamily/Winged helix DNA-binding domain"/>
    <property type="match status" value="1"/>
</dbReference>
<dbReference type="EMBL" id="UHDT01000001">
    <property type="protein sequence ID" value="SUM57956.1"/>
    <property type="molecule type" value="Genomic_DNA"/>
</dbReference>
<evidence type="ECO:0000313" key="5">
    <source>
        <dbReference type="EMBL" id="KIX90493.1"/>
    </source>
</evidence>
<dbReference type="InterPro" id="IPR008920">
    <property type="entry name" value="TF_FadR/GntR_C"/>
</dbReference>
<reference evidence="6 8" key="2">
    <citation type="submission" date="2018-06" db="EMBL/GenBank/DDBJ databases">
        <authorList>
            <consortium name="Pathogen Informatics"/>
            <person name="Doyle S."/>
        </authorList>
    </citation>
    <scope>NUCLEOTIDE SEQUENCE [LARGE SCALE GENOMIC DNA]</scope>
    <source>
        <strain evidence="6 8">NCTC13832</strain>
    </source>
</reference>
<evidence type="ECO:0000256" key="1">
    <source>
        <dbReference type="ARBA" id="ARBA00023015"/>
    </source>
</evidence>
<accession>A0A0D6XRP6</accession>
<dbReference type="STRING" id="569857.TP70_07315"/>
<reference evidence="5 7" key="1">
    <citation type="submission" date="2015-01" db="EMBL/GenBank/DDBJ databases">
        <authorList>
            <person name="Guo J."/>
        </authorList>
    </citation>
    <scope>NUCLEOTIDE SEQUENCE [LARGE SCALE GENOMIC DNA]</scope>
    <source>
        <strain evidence="5 7">DSM 22147</strain>
    </source>
</reference>
<evidence type="ECO:0000313" key="6">
    <source>
        <dbReference type="EMBL" id="SUM57956.1"/>
    </source>
</evidence>
<evidence type="ECO:0000256" key="2">
    <source>
        <dbReference type="ARBA" id="ARBA00023125"/>
    </source>
</evidence>
<dbReference type="PANTHER" id="PTHR43537:SF24">
    <property type="entry name" value="GLUCONATE OPERON TRANSCRIPTIONAL REPRESSOR"/>
    <property type="match status" value="1"/>
</dbReference>
<dbReference type="RefSeq" id="WP_044360656.1">
    <property type="nucleotide sequence ID" value="NZ_JXWY01000042.1"/>
</dbReference>
<proteinExistence type="predicted"/>
<dbReference type="SUPFAM" id="SSF46785">
    <property type="entry name" value="Winged helix' DNA-binding domain"/>
    <property type="match status" value="1"/>
</dbReference>